<dbReference type="AlphaFoldDB" id="C8YQC8"/>
<dbReference type="GO" id="GO:0031966">
    <property type="term" value="C:mitochondrial membrane"/>
    <property type="evidence" value="ECO:0007669"/>
    <property type="project" value="UniProtKB-SubCell"/>
</dbReference>
<reference evidence="17" key="1">
    <citation type="journal article" date="2009" name="Mol. Cells">
        <title>Complete mitochondrial genome of brown marmorated stink bug Halyomorpha halys (Hemiptera: Pentatomidae), and phylogenetic relationships of hemipteran suborders.</title>
        <authorList>
            <person name="Lee W."/>
            <person name="Kang J."/>
            <person name="Jung C."/>
            <person name="Hoelmer K."/>
            <person name="Lee S.H."/>
            <person name="Lee S."/>
        </authorList>
    </citation>
    <scope>NUCLEOTIDE SEQUENCE</scope>
</reference>
<evidence type="ECO:0000256" key="3">
    <source>
        <dbReference type="ARBA" id="ARBA00012944"/>
    </source>
</evidence>
<dbReference type="KEGG" id="hhal:8457891"/>
<evidence type="ECO:0000256" key="16">
    <source>
        <dbReference type="SAM" id="Phobius"/>
    </source>
</evidence>
<comment type="catalytic activity">
    <reaction evidence="15">
        <text>a ubiquinone + NADH + 5 H(+)(in) = a ubiquinol + NAD(+) + 4 H(+)(out)</text>
        <dbReference type="Rhea" id="RHEA:29091"/>
        <dbReference type="Rhea" id="RHEA-COMP:9565"/>
        <dbReference type="Rhea" id="RHEA-COMP:9566"/>
        <dbReference type="ChEBI" id="CHEBI:15378"/>
        <dbReference type="ChEBI" id="CHEBI:16389"/>
        <dbReference type="ChEBI" id="CHEBI:17976"/>
        <dbReference type="ChEBI" id="CHEBI:57540"/>
        <dbReference type="ChEBI" id="CHEBI:57945"/>
        <dbReference type="EC" id="7.1.1.2"/>
    </reaction>
</comment>
<evidence type="ECO:0000256" key="10">
    <source>
        <dbReference type="ARBA" id="ARBA00022989"/>
    </source>
</evidence>
<keyword evidence="7 16" id="KW-0812">Transmembrane</keyword>
<evidence type="ECO:0000256" key="14">
    <source>
        <dbReference type="ARBA" id="ARBA00031019"/>
    </source>
</evidence>
<evidence type="ECO:0000256" key="9">
    <source>
        <dbReference type="ARBA" id="ARBA00022982"/>
    </source>
</evidence>
<keyword evidence="10 16" id="KW-1133">Transmembrane helix</keyword>
<evidence type="ECO:0000256" key="1">
    <source>
        <dbReference type="ARBA" id="ARBA00004225"/>
    </source>
</evidence>
<evidence type="ECO:0000256" key="13">
    <source>
        <dbReference type="ARBA" id="ARBA00023136"/>
    </source>
</evidence>
<dbReference type="EC" id="7.1.1.2" evidence="3"/>
<evidence type="ECO:0000256" key="5">
    <source>
        <dbReference type="ARBA" id="ARBA00022448"/>
    </source>
</evidence>
<dbReference type="GO" id="GO:0008137">
    <property type="term" value="F:NADH dehydrogenase (ubiquinone) activity"/>
    <property type="evidence" value="ECO:0007669"/>
    <property type="project" value="UniProtKB-EC"/>
</dbReference>
<keyword evidence="11" id="KW-0520">NAD</keyword>
<evidence type="ECO:0000256" key="2">
    <source>
        <dbReference type="ARBA" id="ARBA00005698"/>
    </source>
</evidence>
<dbReference type="PANTHER" id="PTHR11435:SF1">
    <property type="entry name" value="NADH-UBIQUINONE OXIDOREDUCTASE CHAIN 6"/>
    <property type="match status" value="1"/>
</dbReference>
<evidence type="ECO:0000313" key="17">
    <source>
        <dbReference type="EMBL" id="ACM79583.1"/>
    </source>
</evidence>
<keyword evidence="12 17" id="KW-0496">Mitochondrion</keyword>
<evidence type="ECO:0000256" key="6">
    <source>
        <dbReference type="ARBA" id="ARBA00022660"/>
    </source>
</evidence>
<dbReference type="PANTHER" id="PTHR11435">
    <property type="entry name" value="NADH UBIQUINONE OXIDOREDUCTASE SUBUNIT ND6"/>
    <property type="match status" value="1"/>
</dbReference>
<dbReference type="InterPro" id="IPR050269">
    <property type="entry name" value="ComplexI_Subunit6"/>
</dbReference>
<dbReference type="CTD" id="4541"/>
<evidence type="ECO:0000256" key="15">
    <source>
        <dbReference type="ARBA" id="ARBA00049551"/>
    </source>
</evidence>
<evidence type="ECO:0000256" key="8">
    <source>
        <dbReference type="ARBA" id="ARBA00022967"/>
    </source>
</evidence>
<keyword evidence="8" id="KW-1278">Translocase</keyword>
<comment type="subcellular location">
    <subcellularLocation>
        <location evidence="1">Mitochondrion membrane</location>
        <topology evidence="1">Multi-pass membrane protein</topology>
    </subcellularLocation>
</comment>
<protein>
    <recommendedName>
        <fullName evidence="4">NADH-ubiquinone oxidoreductase chain 6</fullName>
        <ecNumber evidence="3">7.1.1.2</ecNumber>
    </recommendedName>
    <alternativeName>
        <fullName evidence="14">NADH dehydrogenase subunit 6</fullName>
    </alternativeName>
</protein>
<evidence type="ECO:0000256" key="7">
    <source>
        <dbReference type="ARBA" id="ARBA00022692"/>
    </source>
</evidence>
<keyword evidence="9" id="KW-0249">Electron transport</keyword>
<dbReference type="RefSeq" id="YP_003208164.1">
    <property type="nucleotide sequence ID" value="NC_013272.1"/>
</dbReference>
<sequence>MMNILLLSMIIWSMILLTLNHPLSMGFILIMQTISMAMIVGFMTKSFFFSYIIIIIIMSGMLVLFIYMSSVASNEKFNSPIKNIIMFFLMSMIMLYILIKYNMNSIPNYLDKNETMSLIKMFNSMTAQITIMLIIYLFITMIVVSNVAKTNFGPLRMKS</sequence>
<dbReference type="EMBL" id="FJ685650">
    <property type="protein sequence ID" value="ACM79583.1"/>
    <property type="molecule type" value="Genomic_DNA"/>
</dbReference>
<evidence type="ECO:0000256" key="11">
    <source>
        <dbReference type="ARBA" id="ARBA00023027"/>
    </source>
</evidence>
<feature type="transmembrane region" description="Helical" evidence="16">
    <location>
        <begin position="80"/>
        <end position="99"/>
    </location>
</feature>
<evidence type="ECO:0000256" key="4">
    <source>
        <dbReference type="ARBA" id="ARBA00021095"/>
    </source>
</evidence>
<gene>
    <name evidence="17" type="primary">ND6</name>
</gene>
<keyword evidence="13 16" id="KW-0472">Membrane</keyword>
<evidence type="ECO:0000256" key="12">
    <source>
        <dbReference type="ARBA" id="ARBA00023128"/>
    </source>
</evidence>
<dbReference type="OrthoDB" id="6630478at2759"/>
<geneLocation type="mitochondrion" evidence="17"/>
<feature type="transmembrane region" description="Helical" evidence="16">
    <location>
        <begin position="125"/>
        <end position="148"/>
    </location>
</feature>
<feature type="transmembrane region" description="Helical" evidence="16">
    <location>
        <begin position="47"/>
        <end position="68"/>
    </location>
</feature>
<keyword evidence="5" id="KW-0813">Transport</keyword>
<proteinExistence type="inferred from homology"/>
<accession>C8YQC8</accession>
<comment type="similarity">
    <text evidence="2">Belongs to the complex I subunit 6 family.</text>
</comment>
<keyword evidence="6" id="KW-0679">Respiratory chain</keyword>
<name>C8YQC8_HALHY</name>
<dbReference type="GeneID" id="8457891"/>
<organism evidence="17">
    <name type="scientific">Halyomorpha halys</name>
    <name type="common">Brown marmorated stink bug</name>
    <name type="synonym">Pentatoma halys</name>
    <dbReference type="NCBI Taxonomy" id="286706"/>
    <lineage>
        <taxon>Eukaryota</taxon>
        <taxon>Metazoa</taxon>
        <taxon>Ecdysozoa</taxon>
        <taxon>Arthropoda</taxon>
        <taxon>Hexapoda</taxon>
        <taxon>Insecta</taxon>
        <taxon>Pterygota</taxon>
        <taxon>Neoptera</taxon>
        <taxon>Paraneoptera</taxon>
        <taxon>Hemiptera</taxon>
        <taxon>Heteroptera</taxon>
        <taxon>Panheteroptera</taxon>
        <taxon>Pentatomomorpha</taxon>
        <taxon>Pentatomoidea</taxon>
        <taxon>Pentatomidae</taxon>
        <taxon>Pentatominae</taxon>
        <taxon>Halyomorpha</taxon>
    </lineage>
</organism>